<dbReference type="SMART" id="SM00986">
    <property type="entry name" value="UDG"/>
    <property type="match status" value="1"/>
</dbReference>
<evidence type="ECO:0000256" key="4">
    <source>
        <dbReference type="ARBA" id="ARBA00019403"/>
    </source>
</evidence>
<evidence type="ECO:0000256" key="2">
    <source>
        <dbReference type="ARBA" id="ARBA00006521"/>
    </source>
</evidence>
<evidence type="ECO:0000256" key="3">
    <source>
        <dbReference type="ARBA" id="ARBA00012030"/>
    </source>
</evidence>
<evidence type="ECO:0000256" key="9">
    <source>
        <dbReference type="ARBA" id="ARBA00023004"/>
    </source>
</evidence>
<name>A0A0F9NYN8_9ZZZZ</name>
<organism evidence="13">
    <name type="scientific">marine sediment metagenome</name>
    <dbReference type="NCBI Taxonomy" id="412755"/>
    <lineage>
        <taxon>unclassified sequences</taxon>
        <taxon>metagenomes</taxon>
        <taxon>ecological metagenomes</taxon>
    </lineage>
</organism>
<dbReference type="GO" id="GO:0051539">
    <property type="term" value="F:4 iron, 4 sulfur cluster binding"/>
    <property type="evidence" value="ECO:0007669"/>
    <property type="project" value="UniProtKB-KW"/>
</dbReference>
<keyword evidence="7" id="KW-0227">DNA damage</keyword>
<dbReference type="PANTHER" id="PTHR33693">
    <property type="entry name" value="TYPE-5 URACIL-DNA GLYCOSYLASE"/>
    <property type="match status" value="1"/>
</dbReference>
<evidence type="ECO:0000256" key="8">
    <source>
        <dbReference type="ARBA" id="ARBA00022801"/>
    </source>
</evidence>
<evidence type="ECO:0000259" key="12">
    <source>
        <dbReference type="SMART" id="SM00986"/>
    </source>
</evidence>
<dbReference type="GO" id="GO:0006281">
    <property type="term" value="P:DNA repair"/>
    <property type="evidence" value="ECO:0007669"/>
    <property type="project" value="UniProtKB-KW"/>
</dbReference>
<dbReference type="EMBL" id="LAZR01006203">
    <property type="protein sequence ID" value="KKM93950.1"/>
    <property type="molecule type" value="Genomic_DNA"/>
</dbReference>
<dbReference type="SUPFAM" id="SSF52141">
    <property type="entry name" value="Uracil-DNA glycosylase-like"/>
    <property type="match status" value="1"/>
</dbReference>
<dbReference type="InterPro" id="IPR051536">
    <property type="entry name" value="UDG_Type-4/5"/>
</dbReference>
<evidence type="ECO:0000313" key="13">
    <source>
        <dbReference type="EMBL" id="KKM93950.1"/>
    </source>
</evidence>
<dbReference type="InterPro" id="IPR005122">
    <property type="entry name" value="Uracil-DNA_glycosylase-like"/>
</dbReference>
<dbReference type="InterPro" id="IPR036895">
    <property type="entry name" value="Uracil-DNA_glycosylase-like_sf"/>
</dbReference>
<comment type="caution">
    <text evidence="13">The sequence shown here is derived from an EMBL/GenBank/DDBJ whole genome shotgun (WGS) entry which is preliminary data.</text>
</comment>
<comment type="catalytic activity">
    <reaction evidence="1">
        <text>Hydrolyzes single-stranded DNA or mismatched double-stranded DNA and polynucleotides, releasing free uracil.</text>
        <dbReference type="EC" id="3.2.2.27"/>
    </reaction>
</comment>
<protein>
    <recommendedName>
        <fullName evidence="4">Type-4 uracil-DNA glycosylase</fullName>
        <ecNumber evidence="3">3.2.2.27</ecNumber>
    </recommendedName>
</protein>
<evidence type="ECO:0000256" key="11">
    <source>
        <dbReference type="ARBA" id="ARBA00023204"/>
    </source>
</evidence>
<dbReference type="GO" id="GO:0046872">
    <property type="term" value="F:metal ion binding"/>
    <property type="evidence" value="ECO:0007669"/>
    <property type="project" value="UniProtKB-KW"/>
</dbReference>
<dbReference type="SMART" id="SM00987">
    <property type="entry name" value="UreE_C"/>
    <property type="match status" value="1"/>
</dbReference>
<proteinExistence type="inferred from homology"/>
<evidence type="ECO:0000256" key="10">
    <source>
        <dbReference type="ARBA" id="ARBA00023014"/>
    </source>
</evidence>
<dbReference type="Gene3D" id="3.40.470.10">
    <property type="entry name" value="Uracil-DNA glycosylase-like domain"/>
    <property type="match status" value="1"/>
</dbReference>
<accession>A0A0F9NYN8</accession>
<keyword evidence="9" id="KW-0408">Iron</keyword>
<feature type="domain" description="Uracil-DNA glycosylase-like" evidence="12">
    <location>
        <begin position="27"/>
        <end position="173"/>
    </location>
</feature>
<keyword evidence="10" id="KW-0411">Iron-sulfur</keyword>
<keyword evidence="6" id="KW-0479">Metal-binding</keyword>
<dbReference type="PANTHER" id="PTHR33693:SF1">
    <property type="entry name" value="TYPE-4 URACIL-DNA GLYCOSYLASE"/>
    <property type="match status" value="1"/>
</dbReference>
<evidence type="ECO:0000256" key="1">
    <source>
        <dbReference type="ARBA" id="ARBA00001400"/>
    </source>
</evidence>
<dbReference type="EC" id="3.2.2.27" evidence="3"/>
<evidence type="ECO:0000256" key="7">
    <source>
        <dbReference type="ARBA" id="ARBA00022763"/>
    </source>
</evidence>
<evidence type="ECO:0000256" key="5">
    <source>
        <dbReference type="ARBA" id="ARBA00022485"/>
    </source>
</evidence>
<evidence type="ECO:0000256" key="6">
    <source>
        <dbReference type="ARBA" id="ARBA00022723"/>
    </source>
</evidence>
<dbReference type="Pfam" id="PF03167">
    <property type="entry name" value="UDG"/>
    <property type="match status" value="1"/>
</dbReference>
<comment type="similarity">
    <text evidence="2">Belongs to the uracil-DNA glycosylase (UDG) superfamily. Type 4 (UDGa) family.</text>
</comment>
<gene>
    <name evidence="13" type="ORF">LCGC14_1203200</name>
</gene>
<keyword evidence="11" id="KW-0234">DNA repair</keyword>
<reference evidence="13" key="1">
    <citation type="journal article" date="2015" name="Nature">
        <title>Complex archaea that bridge the gap between prokaryotes and eukaryotes.</title>
        <authorList>
            <person name="Spang A."/>
            <person name="Saw J.H."/>
            <person name="Jorgensen S.L."/>
            <person name="Zaremba-Niedzwiedzka K."/>
            <person name="Martijn J."/>
            <person name="Lind A.E."/>
            <person name="van Eijk R."/>
            <person name="Schleper C."/>
            <person name="Guy L."/>
            <person name="Ettema T.J."/>
        </authorList>
    </citation>
    <scope>NUCLEOTIDE SEQUENCE</scope>
</reference>
<sequence length="204" mass="23733">MSKLEFPSSYIKFNCTGCPLEENKIVWGQGNYKNKIMFIGEAPGVNEEKFGKPFVGRSGNLLNIMLEKAGLNRELFYVTNIVKCRPPNNRQPNDEEKLCCRSFLRLEITKIAPKLIVTLGSTATNAILFNRRSMKLIVGKLVKTKIDLYSYLVFPMYHPSYVLRSGITRDDYLIFFLKLKRVICKIYLTQYKRLRWLVNEICKK</sequence>
<dbReference type="GO" id="GO:0004844">
    <property type="term" value="F:uracil DNA N-glycosylase activity"/>
    <property type="evidence" value="ECO:0007669"/>
    <property type="project" value="UniProtKB-EC"/>
</dbReference>
<keyword evidence="8" id="KW-0378">Hydrolase</keyword>
<dbReference type="NCBIfam" id="TIGR00758">
    <property type="entry name" value="UDG_fam4"/>
    <property type="match status" value="1"/>
</dbReference>
<keyword evidence="5" id="KW-0004">4Fe-4S</keyword>
<dbReference type="AlphaFoldDB" id="A0A0F9NYN8"/>
<dbReference type="CDD" id="cd10030">
    <property type="entry name" value="UDG-F4_TTUDGA_SPO1dp_like"/>
    <property type="match status" value="1"/>
</dbReference>
<dbReference type="InterPro" id="IPR005273">
    <property type="entry name" value="Ura-DNA_glyco_family4"/>
</dbReference>